<dbReference type="OrthoDB" id="8186940at2759"/>
<dbReference type="PANTHER" id="PTHR21398:SF6">
    <property type="entry name" value="AGAP007094-PA"/>
    <property type="match status" value="1"/>
</dbReference>
<accession>A0A8S1DII4</accession>
<dbReference type="Pfam" id="PF07841">
    <property type="entry name" value="DM4_12"/>
    <property type="match status" value="1"/>
</dbReference>
<proteinExistence type="predicted"/>
<gene>
    <name evidence="2" type="ORF">CLODIP_2_CD03777</name>
</gene>
<evidence type="ECO:0000313" key="2">
    <source>
        <dbReference type="EMBL" id="CAB3380851.1"/>
    </source>
</evidence>
<name>A0A8S1DII4_9INSE</name>
<organism evidence="2 3">
    <name type="scientific">Cloeon dipterum</name>
    <dbReference type="NCBI Taxonomy" id="197152"/>
    <lineage>
        <taxon>Eukaryota</taxon>
        <taxon>Metazoa</taxon>
        <taxon>Ecdysozoa</taxon>
        <taxon>Arthropoda</taxon>
        <taxon>Hexapoda</taxon>
        <taxon>Insecta</taxon>
        <taxon>Pterygota</taxon>
        <taxon>Palaeoptera</taxon>
        <taxon>Ephemeroptera</taxon>
        <taxon>Pisciforma</taxon>
        <taxon>Baetidae</taxon>
        <taxon>Cloeon</taxon>
    </lineage>
</organism>
<protein>
    <submittedName>
        <fullName evidence="2">Uncharacterized protein</fullName>
    </submittedName>
</protein>
<reference evidence="2 3" key="1">
    <citation type="submission" date="2020-04" db="EMBL/GenBank/DDBJ databases">
        <authorList>
            <person name="Alioto T."/>
            <person name="Alioto T."/>
            <person name="Gomez Garrido J."/>
        </authorList>
    </citation>
    <scope>NUCLEOTIDE SEQUENCE [LARGE SCALE GENOMIC DNA]</scope>
</reference>
<sequence length="209" mass="23128">MVILLFLFISAKVSSPDPLERLKRQLLYKSGTEVEVTLLLNLVMTLPLNDPTYSISMGFFLEGNYDLPPYNSQAIYSKPWDSLFEAAANNKRRAASSRRSSRATVYRAVEGLFERVGRLPGRACLLRSICEAAAWPVDHDGLVGQLAHTILTPSSTVENGLLHADYLAAEQLGRTGNECSQYFASCPKTPLDMVSTLMSLSLTDIVDFF</sequence>
<dbReference type="SMART" id="SM00718">
    <property type="entry name" value="DM4_12"/>
    <property type="match status" value="1"/>
</dbReference>
<dbReference type="EMBL" id="CADEPI010000218">
    <property type="protein sequence ID" value="CAB3380851.1"/>
    <property type="molecule type" value="Genomic_DNA"/>
</dbReference>
<dbReference type="AlphaFoldDB" id="A0A8S1DII4"/>
<dbReference type="Proteomes" id="UP000494165">
    <property type="component" value="Unassembled WGS sequence"/>
</dbReference>
<feature type="signal peptide" evidence="1">
    <location>
        <begin position="1"/>
        <end position="16"/>
    </location>
</feature>
<dbReference type="PANTHER" id="PTHR21398">
    <property type="entry name" value="AGAP007094-PA"/>
    <property type="match status" value="1"/>
</dbReference>
<keyword evidence="1" id="KW-0732">Signal</keyword>
<comment type="caution">
    <text evidence="2">The sequence shown here is derived from an EMBL/GenBank/DDBJ whole genome shotgun (WGS) entry which is preliminary data.</text>
</comment>
<evidence type="ECO:0000313" key="3">
    <source>
        <dbReference type="Proteomes" id="UP000494165"/>
    </source>
</evidence>
<evidence type="ECO:0000256" key="1">
    <source>
        <dbReference type="SAM" id="SignalP"/>
    </source>
</evidence>
<feature type="chain" id="PRO_5035930793" evidence="1">
    <location>
        <begin position="17"/>
        <end position="209"/>
    </location>
</feature>
<keyword evidence="3" id="KW-1185">Reference proteome</keyword>
<dbReference type="InterPro" id="IPR006631">
    <property type="entry name" value="DM4_12"/>
</dbReference>